<evidence type="ECO:0000313" key="6">
    <source>
        <dbReference type="Proteomes" id="UP000008983"/>
    </source>
</evidence>
<dbReference type="PROSITE" id="PS00211">
    <property type="entry name" value="ABC_TRANSPORTER_1"/>
    <property type="match status" value="2"/>
</dbReference>
<dbReference type="Proteomes" id="UP000008983">
    <property type="component" value="Unassembled WGS sequence"/>
</dbReference>
<accession>G0QQH2</accession>
<dbReference type="RefSeq" id="XP_004036516.1">
    <property type="nucleotide sequence ID" value="XM_004036468.1"/>
</dbReference>
<keyword evidence="3" id="KW-0067">ATP-binding</keyword>
<dbReference type="Pfam" id="PF12848">
    <property type="entry name" value="ABC_tran_Xtn"/>
    <property type="match status" value="1"/>
</dbReference>
<evidence type="ECO:0000256" key="2">
    <source>
        <dbReference type="ARBA" id="ARBA00022741"/>
    </source>
</evidence>
<dbReference type="InterPro" id="IPR050611">
    <property type="entry name" value="ABCF"/>
</dbReference>
<evidence type="ECO:0000259" key="4">
    <source>
        <dbReference type="PROSITE" id="PS50893"/>
    </source>
</evidence>
<dbReference type="OrthoDB" id="2110130at2759"/>
<feature type="domain" description="ABC transporter" evidence="4">
    <location>
        <begin position="51"/>
        <end position="294"/>
    </location>
</feature>
<dbReference type="CDD" id="cd03221">
    <property type="entry name" value="ABCF_EF-3"/>
    <property type="match status" value="2"/>
</dbReference>
<gene>
    <name evidence="5" type="ORF">IMG5_079000</name>
</gene>
<dbReference type="PANTHER" id="PTHR19211">
    <property type="entry name" value="ATP-BINDING TRANSPORT PROTEIN-RELATED"/>
    <property type="match status" value="1"/>
</dbReference>
<protein>
    <recommendedName>
        <fullName evidence="4">ABC transporter domain-containing protein</fullName>
    </recommendedName>
</protein>
<dbReference type="FunCoup" id="G0QQH2">
    <property type="interactions" value="369"/>
</dbReference>
<dbReference type="EMBL" id="GL983637">
    <property type="protein sequence ID" value="EGR32530.1"/>
    <property type="molecule type" value="Genomic_DNA"/>
</dbReference>
<dbReference type="PROSITE" id="PS50893">
    <property type="entry name" value="ABC_TRANSPORTER_2"/>
    <property type="match status" value="2"/>
</dbReference>
<keyword evidence="2" id="KW-0547">Nucleotide-binding</keyword>
<name>G0QQH2_ICHMU</name>
<dbReference type="InterPro" id="IPR032781">
    <property type="entry name" value="ABC_tran_Xtn"/>
</dbReference>
<dbReference type="STRING" id="857967.G0QQH2"/>
<dbReference type="OMA" id="YLDQHTK"/>
<dbReference type="eggNOG" id="KOG0062">
    <property type="taxonomic scope" value="Eukaryota"/>
</dbReference>
<proteinExistence type="predicted"/>
<dbReference type="SUPFAM" id="SSF52540">
    <property type="entry name" value="P-loop containing nucleoside triphosphate hydrolases"/>
    <property type="match status" value="2"/>
</dbReference>
<evidence type="ECO:0000256" key="3">
    <source>
        <dbReference type="ARBA" id="ARBA00022840"/>
    </source>
</evidence>
<feature type="domain" description="ABC transporter" evidence="4">
    <location>
        <begin position="361"/>
        <end position="573"/>
    </location>
</feature>
<dbReference type="InterPro" id="IPR017871">
    <property type="entry name" value="ABC_transporter-like_CS"/>
</dbReference>
<keyword evidence="6" id="KW-1185">Reference proteome</keyword>
<dbReference type="PANTHER" id="PTHR19211:SF117">
    <property type="entry name" value="ATP-BINDING CASSETTE SUB-FAMILY F MEMBER 3"/>
    <property type="match status" value="1"/>
</dbReference>
<evidence type="ECO:0000313" key="5">
    <source>
        <dbReference type="EMBL" id="EGR32530.1"/>
    </source>
</evidence>
<reference evidence="5 6" key="1">
    <citation type="submission" date="2011-07" db="EMBL/GenBank/DDBJ databases">
        <authorList>
            <person name="Coyne R."/>
            <person name="Brami D."/>
            <person name="Johnson J."/>
            <person name="Hostetler J."/>
            <person name="Hannick L."/>
            <person name="Clark T."/>
            <person name="Cassidy-Hanley D."/>
            <person name="Inman J."/>
        </authorList>
    </citation>
    <scope>NUCLEOTIDE SEQUENCE [LARGE SCALE GENOMIC DNA]</scope>
    <source>
        <strain evidence="5 6">G5</strain>
    </source>
</reference>
<dbReference type="InterPro" id="IPR003439">
    <property type="entry name" value="ABC_transporter-like_ATP-bd"/>
</dbReference>
<dbReference type="InterPro" id="IPR027417">
    <property type="entry name" value="P-loop_NTPase"/>
</dbReference>
<dbReference type="InParanoid" id="G0QQH2"/>
<keyword evidence="1" id="KW-0677">Repeat</keyword>
<evidence type="ECO:0000256" key="1">
    <source>
        <dbReference type="ARBA" id="ARBA00022737"/>
    </source>
</evidence>
<dbReference type="InterPro" id="IPR003593">
    <property type="entry name" value="AAA+_ATPase"/>
</dbReference>
<dbReference type="Gene3D" id="3.40.50.300">
    <property type="entry name" value="P-loop containing nucleotide triphosphate hydrolases"/>
    <property type="match status" value="2"/>
</dbReference>
<sequence length="573" mass="65619">MDKKKRESKNDRKKRIAVQTQTRVTQEKENRAPLVQVRHNRECVSNRVYDLYLDNITVMQGGIILLDNSELQLTQGRKYGLVGRNGVGKTSLLYALASGEFKIPEHLQILLVEQEMAGNHKTPLQQVLETDVEREALLKEQEQLASNEENSEKQDGRISDIYRRLEEIDAHTAESRASSILGGLGFTQDMINNPTQKLSGGWRMRVSLARALFVQPDILLLDEPTNHLDLDAVIWLEEFIQNSDVTIVLVSHSRAFLNRVCTDIIHLCDSKLTYYSGNYDQFVKTRTELQTLQRKKFEFNQAERQDAKAFIDKFRANAKLASLVQSRIKALDKMEEVEDIIEDHKTVFQIPQPEKLSSYLLRIEDGKFGYSENNIIFEELSFAVHSDSKIAIIGDNGAGKSTFLKLLTGNLELMYGHQMRNPKLIYSYFTQHHIDQLDMDLTPVESLQKQFKGQTPEHFRAYLSKFGLKGSTHLRQISELSGGQKSRVALAKQLYTCPHLLILDEPTNHLDLDAIDALIDTLKSYNGGFIVVSHDEHLVESICQQIFYVKDKKMVQFKGDFQAYRKALITRQL</sequence>
<dbReference type="FunFam" id="3.40.50.300:FF:000104">
    <property type="entry name" value="ATP-binding cassette sub-family F member 3"/>
    <property type="match status" value="1"/>
</dbReference>
<dbReference type="Pfam" id="PF00005">
    <property type="entry name" value="ABC_tran"/>
    <property type="match status" value="2"/>
</dbReference>
<organism evidence="5 6">
    <name type="scientific">Ichthyophthirius multifiliis</name>
    <name type="common">White spot disease agent</name>
    <name type="synonym">Ich</name>
    <dbReference type="NCBI Taxonomy" id="5932"/>
    <lineage>
        <taxon>Eukaryota</taxon>
        <taxon>Sar</taxon>
        <taxon>Alveolata</taxon>
        <taxon>Ciliophora</taxon>
        <taxon>Intramacronucleata</taxon>
        <taxon>Oligohymenophorea</taxon>
        <taxon>Hymenostomatida</taxon>
        <taxon>Ophryoglenina</taxon>
        <taxon>Ichthyophthirius</taxon>
    </lineage>
</organism>
<dbReference type="GO" id="GO:0005524">
    <property type="term" value="F:ATP binding"/>
    <property type="evidence" value="ECO:0007669"/>
    <property type="project" value="UniProtKB-KW"/>
</dbReference>
<dbReference type="FunFam" id="3.40.50.300:FF:000011">
    <property type="entry name" value="Putative ABC transporter ATP-binding component"/>
    <property type="match status" value="1"/>
</dbReference>
<dbReference type="GeneID" id="14908695"/>
<dbReference type="SMART" id="SM00382">
    <property type="entry name" value="AAA"/>
    <property type="match status" value="2"/>
</dbReference>
<dbReference type="AlphaFoldDB" id="G0QQH2"/>
<dbReference type="GO" id="GO:0016887">
    <property type="term" value="F:ATP hydrolysis activity"/>
    <property type="evidence" value="ECO:0007669"/>
    <property type="project" value="InterPro"/>
</dbReference>